<comment type="caution">
    <text evidence="2">The sequence shown here is derived from an EMBL/GenBank/DDBJ whole genome shotgun (WGS) entry which is preliminary data.</text>
</comment>
<sequence length="317" mass="34437">MALANAFRGQVLLSPTASFPTLLSPPLSVISLAPSSLIHESKVKATNGSLPSAYSRANAEMHIYTRRDSVGEADELERLARKVVKSCVPLGECLLRKASARLSGFPGEKRGKEVLRFPRLFVDDSEGYILAVFLSISFQQRPQTRLGIISFPIGIRPSSRISSGILIPCFEEPSAKSDHLLDLRIVPSFDGPTVRPVESQEVRAMYPNPFDRKHSTIRQVIDRILFPESRGAVKKVASSGMKTSVPTVGGNGWRGRNSPKGGRKISPGKLNGTFPVKLSVLRLLRNCSPGASLRCARSEVAGIDFAIHVAPIAHATY</sequence>
<evidence type="ECO:0000313" key="2">
    <source>
        <dbReference type="EMBL" id="KAG8230957.1"/>
    </source>
</evidence>
<keyword evidence="3" id="KW-1185">Reference proteome</keyword>
<feature type="region of interest" description="Disordered" evidence="1">
    <location>
        <begin position="237"/>
        <end position="268"/>
    </location>
</feature>
<dbReference type="Proteomes" id="UP000792457">
    <property type="component" value="Unassembled WGS sequence"/>
</dbReference>
<evidence type="ECO:0000313" key="3">
    <source>
        <dbReference type="Proteomes" id="UP000792457"/>
    </source>
</evidence>
<evidence type="ECO:0000256" key="1">
    <source>
        <dbReference type="SAM" id="MobiDB-lite"/>
    </source>
</evidence>
<organism evidence="2 3">
    <name type="scientific">Ladona fulva</name>
    <name type="common">Scarce chaser dragonfly</name>
    <name type="synonym">Libellula fulva</name>
    <dbReference type="NCBI Taxonomy" id="123851"/>
    <lineage>
        <taxon>Eukaryota</taxon>
        <taxon>Metazoa</taxon>
        <taxon>Ecdysozoa</taxon>
        <taxon>Arthropoda</taxon>
        <taxon>Hexapoda</taxon>
        <taxon>Insecta</taxon>
        <taxon>Pterygota</taxon>
        <taxon>Palaeoptera</taxon>
        <taxon>Odonata</taxon>
        <taxon>Epiprocta</taxon>
        <taxon>Anisoptera</taxon>
        <taxon>Libelluloidea</taxon>
        <taxon>Libellulidae</taxon>
        <taxon>Ladona</taxon>
    </lineage>
</organism>
<protein>
    <submittedName>
        <fullName evidence="2">Uncharacterized protein</fullName>
    </submittedName>
</protein>
<name>A0A8K0K9P3_LADFU</name>
<accession>A0A8K0K9P3</accession>
<dbReference type="OrthoDB" id="8195598at2759"/>
<reference evidence="2" key="1">
    <citation type="submission" date="2013-04" db="EMBL/GenBank/DDBJ databases">
        <authorList>
            <person name="Qu J."/>
            <person name="Murali S.C."/>
            <person name="Bandaranaike D."/>
            <person name="Bellair M."/>
            <person name="Blankenburg K."/>
            <person name="Chao H."/>
            <person name="Dinh H."/>
            <person name="Doddapaneni H."/>
            <person name="Downs B."/>
            <person name="Dugan-Rocha S."/>
            <person name="Elkadiri S."/>
            <person name="Gnanaolivu R.D."/>
            <person name="Hernandez B."/>
            <person name="Javaid M."/>
            <person name="Jayaseelan J.C."/>
            <person name="Lee S."/>
            <person name="Li M."/>
            <person name="Ming W."/>
            <person name="Munidasa M."/>
            <person name="Muniz J."/>
            <person name="Nguyen L."/>
            <person name="Ongeri F."/>
            <person name="Osuji N."/>
            <person name="Pu L.-L."/>
            <person name="Puazo M."/>
            <person name="Qu C."/>
            <person name="Quiroz J."/>
            <person name="Raj R."/>
            <person name="Weissenberger G."/>
            <person name="Xin Y."/>
            <person name="Zou X."/>
            <person name="Han Y."/>
            <person name="Richards S."/>
            <person name="Worley K."/>
            <person name="Muzny D."/>
            <person name="Gibbs R."/>
        </authorList>
    </citation>
    <scope>NUCLEOTIDE SEQUENCE</scope>
    <source>
        <strain evidence="2">Sampled in the wild</strain>
    </source>
</reference>
<gene>
    <name evidence="2" type="ORF">J437_LFUL010844</name>
</gene>
<dbReference type="AlphaFoldDB" id="A0A8K0K9P3"/>
<proteinExistence type="predicted"/>
<reference evidence="2" key="2">
    <citation type="submission" date="2017-10" db="EMBL/GenBank/DDBJ databases">
        <title>Ladona fulva Genome sequencing and assembly.</title>
        <authorList>
            <person name="Murali S."/>
            <person name="Richards S."/>
            <person name="Bandaranaike D."/>
            <person name="Bellair M."/>
            <person name="Blankenburg K."/>
            <person name="Chao H."/>
            <person name="Dinh H."/>
            <person name="Doddapaneni H."/>
            <person name="Dugan-Rocha S."/>
            <person name="Elkadiri S."/>
            <person name="Gnanaolivu R."/>
            <person name="Hernandez B."/>
            <person name="Skinner E."/>
            <person name="Javaid M."/>
            <person name="Lee S."/>
            <person name="Li M."/>
            <person name="Ming W."/>
            <person name="Munidasa M."/>
            <person name="Muniz J."/>
            <person name="Nguyen L."/>
            <person name="Hughes D."/>
            <person name="Osuji N."/>
            <person name="Pu L.-L."/>
            <person name="Puazo M."/>
            <person name="Qu C."/>
            <person name="Quiroz J."/>
            <person name="Raj R."/>
            <person name="Weissenberger G."/>
            <person name="Xin Y."/>
            <person name="Zou X."/>
            <person name="Han Y."/>
            <person name="Worley K."/>
            <person name="Muzny D."/>
            <person name="Gibbs R."/>
        </authorList>
    </citation>
    <scope>NUCLEOTIDE SEQUENCE</scope>
    <source>
        <strain evidence="2">Sampled in the wild</strain>
    </source>
</reference>
<dbReference type="EMBL" id="KZ308519">
    <property type="protein sequence ID" value="KAG8230957.1"/>
    <property type="molecule type" value="Genomic_DNA"/>
</dbReference>